<proteinExistence type="predicted"/>
<dbReference type="AlphaFoldDB" id="A0A420IN61"/>
<reference evidence="1 2" key="1">
    <citation type="journal article" date="2018" name="BMC Genomics">
        <title>Comparative genome analyses reveal sequence features reflecting distinct modes of host-adaptation between dicot and monocot powdery mildew.</title>
        <authorList>
            <person name="Wu Y."/>
            <person name="Ma X."/>
            <person name="Pan Z."/>
            <person name="Kale S.D."/>
            <person name="Song Y."/>
            <person name="King H."/>
            <person name="Zhang Q."/>
            <person name="Presley C."/>
            <person name="Deng X."/>
            <person name="Wei C.I."/>
            <person name="Xiao S."/>
        </authorList>
    </citation>
    <scope>NUCLEOTIDE SEQUENCE [LARGE SCALE GENOMIC DNA]</scope>
    <source>
        <strain evidence="1">UMSG1</strain>
    </source>
</reference>
<protein>
    <submittedName>
        <fullName evidence="1">Uncharacterized protein</fullName>
    </submittedName>
</protein>
<evidence type="ECO:0000313" key="2">
    <source>
        <dbReference type="Proteomes" id="UP000285326"/>
    </source>
</evidence>
<gene>
    <name evidence="1" type="ORF">GcM1_230023</name>
</gene>
<dbReference type="EMBL" id="MCBS01023074">
    <property type="protein sequence ID" value="RKF75952.1"/>
    <property type="molecule type" value="Genomic_DNA"/>
</dbReference>
<comment type="caution">
    <text evidence="1">The sequence shown here is derived from an EMBL/GenBank/DDBJ whole genome shotgun (WGS) entry which is preliminary data.</text>
</comment>
<evidence type="ECO:0000313" key="1">
    <source>
        <dbReference type="EMBL" id="RKF75952.1"/>
    </source>
</evidence>
<sequence>MQFQQDNTLSHQQNNTTCIENWARMISDMKKIYDYSKIFSGNEYDPLELKLNIFEERCKVMGIENNQKYNVFELRISRSRFLET</sequence>
<dbReference type="Proteomes" id="UP000285326">
    <property type="component" value="Unassembled WGS sequence"/>
</dbReference>
<accession>A0A420IN61</accession>
<organism evidence="1 2">
    <name type="scientific">Golovinomyces cichoracearum</name>
    <dbReference type="NCBI Taxonomy" id="62708"/>
    <lineage>
        <taxon>Eukaryota</taxon>
        <taxon>Fungi</taxon>
        <taxon>Dikarya</taxon>
        <taxon>Ascomycota</taxon>
        <taxon>Pezizomycotina</taxon>
        <taxon>Leotiomycetes</taxon>
        <taxon>Erysiphales</taxon>
        <taxon>Erysiphaceae</taxon>
        <taxon>Golovinomyces</taxon>
    </lineage>
</organism>
<name>A0A420IN61_9PEZI</name>